<reference evidence="3 4" key="1">
    <citation type="submission" date="2019-10" db="EMBL/GenBank/DDBJ databases">
        <title>Description of Paenibacillus choica sp. nov.</title>
        <authorList>
            <person name="Carlier A."/>
            <person name="Qi S."/>
        </authorList>
    </citation>
    <scope>NUCLEOTIDE SEQUENCE [LARGE SCALE GENOMIC DNA]</scope>
    <source>
        <strain evidence="3 4">LMG 31460</strain>
    </source>
</reference>
<sequence>MGKGKFFCGLLLCTLFVGCSAGINKDHQALENLEPVQVDRGITIDTEIEKRLLKEKEEKSKPVSGLFKTSLALLKEDRSVKLNFSLQNVSGKDQQISYGSGQKYDIFIYNEQKKEIYKWSINKAFTQALIIRGFKNNEKLTFNEEWNLNDNKGNPVPSGNYTIVVKVMIDIDMESGKISPYDLTDKSMIEIAR</sequence>
<evidence type="ECO:0000313" key="4">
    <source>
        <dbReference type="Proteomes" id="UP000658690"/>
    </source>
</evidence>
<dbReference type="Proteomes" id="UP000658690">
    <property type="component" value="Unassembled WGS sequence"/>
</dbReference>
<evidence type="ECO:0000313" key="3">
    <source>
        <dbReference type="EMBL" id="NOU86467.1"/>
    </source>
</evidence>
<evidence type="ECO:0000256" key="1">
    <source>
        <dbReference type="SAM" id="SignalP"/>
    </source>
</evidence>
<gene>
    <name evidence="3" type="ORF">GC102_11885</name>
</gene>
<protein>
    <recommendedName>
        <fullName evidence="2">Intracellular proteinase inhibitor BsuPI domain-containing protein</fullName>
    </recommendedName>
</protein>
<feature type="domain" description="Intracellular proteinase inhibitor BsuPI" evidence="2">
    <location>
        <begin position="69"/>
        <end position="167"/>
    </location>
</feature>
<accession>A0ABX1YZQ0</accession>
<dbReference type="Pfam" id="PF12690">
    <property type="entry name" value="BsuPI"/>
    <property type="match status" value="1"/>
</dbReference>
<dbReference type="PROSITE" id="PS51257">
    <property type="entry name" value="PROKAR_LIPOPROTEIN"/>
    <property type="match status" value="1"/>
</dbReference>
<feature type="chain" id="PRO_5045107045" description="Intracellular proteinase inhibitor BsuPI domain-containing protein" evidence="1">
    <location>
        <begin position="22"/>
        <end position="193"/>
    </location>
</feature>
<dbReference type="EMBL" id="WHOC01000062">
    <property type="protein sequence ID" value="NOU86467.1"/>
    <property type="molecule type" value="Genomic_DNA"/>
</dbReference>
<keyword evidence="4" id="KW-1185">Reference proteome</keyword>
<dbReference type="InterPro" id="IPR038144">
    <property type="entry name" value="IPI"/>
</dbReference>
<keyword evidence="1" id="KW-0732">Signal</keyword>
<name>A0ABX1YZQ0_9BACL</name>
<evidence type="ECO:0000259" key="2">
    <source>
        <dbReference type="Pfam" id="PF12690"/>
    </source>
</evidence>
<comment type="caution">
    <text evidence="3">The sequence shown here is derived from an EMBL/GenBank/DDBJ whole genome shotgun (WGS) entry which is preliminary data.</text>
</comment>
<organism evidence="3 4">
    <name type="scientific">Paenibacillus germinis</name>
    <dbReference type="NCBI Taxonomy" id="2654979"/>
    <lineage>
        <taxon>Bacteria</taxon>
        <taxon>Bacillati</taxon>
        <taxon>Bacillota</taxon>
        <taxon>Bacilli</taxon>
        <taxon>Bacillales</taxon>
        <taxon>Paenibacillaceae</taxon>
        <taxon>Paenibacillus</taxon>
    </lineage>
</organism>
<dbReference type="RefSeq" id="WP_171689742.1">
    <property type="nucleotide sequence ID" value="NZ_WHOC01000062.1"/>
</dbReference>
<proteinExistence type="predicted"/>
<dbReference type="InterPro" id="IPR020481">
    <property type="entry name" value="Intracell_prot_inh_BsuPI"/>
</dbReference>
<dbReference type="Gene3D" id="2.60.40.2360">
    <property type="entry name" value="Intracellular proteinase inhibitor BsuPI"/>
    <property type="match status" value="1"/>
</dbReference>
<feature type="signal peptide" evidence="1">
    <location>
        <begin position="1"/>
        <end position="21"/>
    </location>
</feature>